<organism>
    <name type="scientific">Branchiostoma floridae</name>
    <name type="common">Florida lancelet</name>
    <name type="synonym">Amphioxus</name>
    <dbReference type="NCBI Taxonomy" id="7739"/>
    <lineage>
        <taxon>Eukaryota</taxon>
        <taxon>Metazoa</taxon>
        <taxon>Chordata</taxon>
        <taxon>Cephalochordata</taxon>
        <taxon>Leptocardii</taxon>
        <taxon>Amphioxiformes</taxon>
        <taxon>Branchiostomatidae</taxon>
        <taxon>Branchiostoma</taxon>
    </lineage>
</organism>
<dbReference type="PROSITE" id="PS01180">
    <property type="entry name" value="CUB"/>
    <property type="match status" value="1"/>
</dbReference>
<dbReference type="eggNOG" id="KOG3714">
    <property type="taxonomic scope" value="Eukaryota"/>
</dbReference>
<dbReference type="Gene3D" id="2.60.120.290">
    <property type="entry name" value="Spermadhesin, CUB domain"/>
    <property type="match status" value="1"/>
</dbReference>
<feature type="domain" description="CUB" evidence="4">
    <location>
        <begin position="1"/>
        <end position="106"/>
    </location>
</feature>
<dbReference type="PANTHER" id="PTHR24251">
    <property type="entry name" value="OVOCHYMASE-RELATED"/>
    <property type="match status" value="1"/>
</dbReference>
<sequence>MSGDLTITSPSYPSPYPPDKLCVWHVTATASKIVVITFPAFNVRCRGDFVAVFDGGAGSTKLIESFCRVQDGRGLRTTSNEMTVVFKSNAQLKSYTKGAPGEAMHAREIRHRTRTRTRVWSTLMMTNLTRVHCFP</sequence>
<dbReference type="STRING" id="7739.C3Y8X6"/>
<protein>
    <recommendedName>
        <fullName evidence="4">CUB domain-containing protein</fullName>
    </recommendedName>
</protein>
<dbReference type="Pfam" id="PF00431">
    <property type="entry name" value="CUB"/>
    <property type="match status" value="1"/>
</dbReference>
<evidence type="ECO:0000256" key="3">
    <source>
        <dbReference type="PROSITE-ProRule" id="PRU00059"/>
    </source>
</evidence>
<name>C3Y8X6_BRAFL</name>
<reference evidence="5" key="1">
    <citation type="journal article" date="2008" name="Nature">
        <title>The amphioxus genome and the evolution of the chordate karyotype.</title>
        <authorList>
            <consortium name="US DOE Joint Genome Institute (JGI-PGF)"/>
            <person name="Putnam N.H."/>
            <person name="Butts T."/>
            <person name="Ferrier D.E.K."/>
            <person name="Furlong R.F."/>
            <person name="Hellsten U."/>
            <person name="Kawashima T."/>
            <person name="Robinson-Rechavi M."/>
            <person name="Shoguchi E."/>
            <person name="Terry A."/>
            <person name="Yu J.-K."/>
            <person name="Benito-Gutierrez E.L."/>
            <person name="Dubchak I."/>
            <person name="Garcia-Fernandez J."/>
            <person name="Gibson-Brown J.J."/>
            <person name="Grigoriev I.V."/>
            <person name="Horton A.C."/>
            <person name="de Jong P.J."/>
            <person name="Jurka J."/>
            <person name="Kapitonov V.V."/>
            <person name="Kohara Y."/>
            <person name="Kuroki Y."/>
            <person name="Lindquist E."/>
            <person name="Lucas S."/>
            <person name="Osoegawa K."/>
            <person name="Pennacchio L.A."/>
            <person name="Salamov A.A."/>
            <person name="Satou Y."/>
            <person name="Sauka-Spengler T."/>
            <person name="Schmutz J."/>
            <person name="Shin-I T."/>
            <person name="Toyoda A."/>
            <person name="Bronner-Fraser M."/>
            <person name="Fujiyama A."/>
            <person name="Holland L.Z."/>
            <person name="Holland P.W.H."/>
            <person name="Satoh N."/>
            <person name="Rokhsar D.S."/>
        </authorList>
    </citation>
    <scope>NUCLEOTIDE SEQUENCE [LARGE SCALE GENOMIC DNA]</scope>
    <source>
        <strain evidence="5">S238N-H82</strain>
        <tissue evidence="5">Testes</tissue>
    </source>
</reference>
<evidence type="ECO:0000256" key="2">
    <source>
        <dbReference type="ARBA" id="ARBA00023157"/>
    </source>
</evidence>
<dbReference type="AlphaFoldDB" id="C3Y8X6"/>
<dbReference type="SUPFAM" id="SSF49854">
    <property type="entry name" value="Spermadhesin, CUB domain"/>
    <property type="match status" value="1"/>
</dbReference>
<dbReference type="InterPro" id="IPR035914">
    <property type="entry name" value="Sperma_CUB_dom_sf"/>
</dbReference>
<accession>C3Y8X6</accession>
<keyword evidence="2" id="KW-1015">Disulfide bond</keyword>
<evidence type="ECO:0000256" key="1">
    <source>
        <dbReference type="ARBA" id="ARBA00022737"/>
    </source>
</evidence>
<dbReference type="EMBL" id="GG666492">
    <property type="protein sequence ID" value="EEN63032.1"/>
    <property type="molecule type" value="Genomic_DNA"/>
</dbReference>
<comment type="caution">
    <text evidence="3">Lacks conserved residue(s) required for the propagation of feature annotation.</text>
</comment>
<dbReference type="InterPro" id="IPR000859">
    <property type="entry name" value="CUB_dom"/>
</dbReference>
<dbReference type="SMART" id="SM00042">
    <property type="entry name" value="CUB"/>
    <property type="match status" value="1"/>
</dbReference>
<gene>
    <name evidence="5" type="ORF">BRAFLDRAFT_93596</name>
</gene>
<dbReference type="CDD" id="cd00041">
    <property type="entry name" value="CUB"/>
    <property type="match status" value="1"/>
</dbReference>
<dbReference type="InParanoid" id="C3Y8X6"/>
<keyword evidence="1" id="KW-0677">Repeat</keyword>
<evidence type="ECO:0000313" key="5">
    <source>
        <dbReference type="EMBL" id="EEN63032.1"/>
    </source>
</evidence>
<proteinExistence type="predicted"/>
<evidence type="ECO:0000259" key="4">
    <source>
        <dbReference type="PROSITE" id="PS01180"/>
    </source>
</evidence>